<evidence type="ECO:0000256" key="1">
    <source>
        <dbReference type="ARBA" id="ARBA00009013"/>
    </source>
</evidence>
<reference evidence="4 5" key="1">
    <citation type="submission" date="2024-09" db="EMBL/GenBank/DDBJ databases">
        <authorList>
            <person name="Sun Q."/>
            <person name="Mori K."/>
        </authorList>
    </citation>
    <scope>NUCLEOTIDE SEQUENCE [LARGE SCALE GENOMIC DNA]</scope>
    <source>
        <strain evidence="4 5">JCM 4362</strain>
    </source>
</reference>
<evidence type="ECO:0000313" key="4">
    <source>
        <dbReference type="EMBL" id="MFB9524688.1"/>
    </source>
</evidence>
<comment type="similarity">
    <text evidence="1 2">Belongs to the anti-sigma-factor antagonist family.</text>
</comment>
<dbReference type="SUPFAM" id="SSF52091">
    <property type="entry name" value="SpoIIaa-like"/>
    <property type="match status" value="1"/>
</dbReference>
<proteinExistence type="inferred from homology"/>
<dbReference type="Pfam" id="PF01740">
    <property type="entry name" value="STAS"/>
    <property type="match status" value="1"/>
</dbReference>
<protein>
    <recommendedName>
        <fullName evidence="2">Anti-sigma factor antagonist</fullName>
    </recommendedName>
</protein>
<feature type="domain" description="STAS" evidence="3">
    <location>
        <begin position="16"/>
        <end position="128"/>
    </location>
</feature>
<dbReference type="PROSITE" id="PS50801">
    <property type="entry name" value="STAS"/>
    <property type="match status" value="1"/>
</dbReference>
<dbReference type="RefSeq" id="WP_345225005.1">
    <property type="nucleotide sequence ID" value="NZ_BAAAXE010000013.1"/>
</dbReference>
<gene>
    <name evidence="4" type="ORF">ACFFTU_32630</name>
</gene>
<accession>A0ABV5PN92</accession>
<dbReference type="InterPro" id="IPR003658">
    <property type="entry name" value="Anti-sigma_ant"/>
</dbReference>
<comment type="caution">
    <text evidence="4">The sequence shown here is derived from an EMBL/GenBank/DDBJ whole genome shotgun (WGS) entry which is preliminary data.</text>
</comment>
<dbReference type="Proteomes" id="UP001589718">
    <property type="component" value="Unassembled WGS sequence"/>
</dbReference>
<evidence type="ECO:0000256" key="2">
    <source>
        <dbReference type="RuleBase" id="RU003749"/>
    </source>
</evidence>
<organism evidence="4 5">
    <name type="scientific">Streptomyces cremeus</name>
    <dbReference type="NCBI Taxonomy" id="66881"/>
    <lineage>
        <taxon>Bacteria</taxon>
        <taxon>Bacillati</taxon>
        <taxon>Actinomycetota</taxon>
        <taxon>Actinomycetes</taxon>
        <taxon>Kitasatosporales</taxon>
        <taxon>Streptomycetaceae</taxon>
        <taxon>Streptomyces</taxon>
    </lineage>
</organism>
<dbReference type="CDD" id="cd07043">
    <property type="entry name" value="STAS_anti-anti-sigma_factors"/>
    <property type="match status" value="1"/>
</dbReference>
<dbReference type="Gene3D" id="3.30.750.24">
    <property type="entry name" value="STAS domain"/>
    <property type="match status" value="1"/>
</dbReference>
<keyword evidence="5" id="KW-1185">Reference proteome</keyword>
<dbReference type="PANTHER" id="PTHR33495:SF2">
    <property type="entry name" value="ANTI-SIGMA FACTOR ANTAGONIST TM_1081-RELATED"/>
    <property type="match status" value="1"/>
</dbReference>
<dbReference type="PANTHER" id="PTHR33495">
    <property type="entry name" value="ANTI-SIGMA FACTOR ANTAGONIST TM_1081-RELATED-RELATED"/>
    <property type="match status" value="1"/>
</dbReference>
<dbReference type="InterPro" id="IPR036513">
    <property type="entry name" value="STAS_dom_sf"/>
</dbReference>
<dbReference type="NCBIfam" id="TIGR00377">
    <property type="entry name" value="ant_ant_sig"/>
    <property type="match status" value="1"/>
</dbReference>
<evidence type="ECO:0000313" key="5">
    <source>
        <dbReference type="Proteomes" id="UP001589718"/>
    </source>
</evidence>
<name>A0ABV5PN92_STRCM</name>
<evidence type="ECO:0000259" key="3">
    <source>
        <dbReference type="PROSITE" id="PS50801"/>
    </source>
</evidence>
<dbReference type="EMBL" id="JBHMCR010000022">
    <property type="protein sequence ID" value="MFB9524688.1"/>
    <property type="molecule type" value="Genomic_DNA"/>
</dbReference>
<dbReference type="InterPro" id="IPR002645">
    <property type="entry name" value="STAS_dom"/>
</dbReference>
<sequence>MNPDLPPARELTVDVRTVTVRGRDAGVVLAVAGDLDFDNSPRLRTALNGLSPAPGDLLVMDLSEVTFFDSSGVTMLVIARKVAQAASAEIVVTGITPMVAKIFRITGLDEVFRTYADPEAAFAESVHN</sequence>